<evidence type="ECO:0000313" key="4">
    <source>
        <dbReference type="Proteomes" id="UP000554144"/>
    </source>
</evidence>
<name>A0A853GWP6_9BURK</name>
<dbReference type="InterPro" id="IPR005064">
    <property type="entry name" value="BUG"/>
</dbReference>
<dbReference type="CDD" id="cd07012">
    <property type="entry name" value="PBP2_Bug_TTT"/>
    <property type="match status" value="1"/>
</dbReference>
<dbReference type="Pfam" id="PF03401">
    <property type="entry name" value="TctC"/>
    <property type="match status" value="1"/>
</dbReference>
<dbReference type="OrthoDB" id="8678477at2"/>
<comment type="similarity">
    <text evidence="1">Belongs to the UPF0065 (bug) family.</text>
</comment>
<evidence type="ECO:0000256" key="1">
    <source>
        <dbReference type="ARBA" id="ARBA00006987"/>
    </source>
</evidence>
<dbReference type="Gene3D" id="3.40.190.150">
    <property type="entry name" value="Bordetella uptake gene, domain 1"/>
    <property type="match status" value="1"/>
</dbReference>
<dbReference type="AlphaFoldDB" id="A0A853GWP6"/>
<dbReference type="RefSeq" id="WP_130039909.1">
    <property type="nucleotide sequence ID" value="NZ_JACCEV010000004.1"/>
</dbReference>
<dbReference type="SUPFAM" id="SSF53850">
    <property type="entry name" value="Periplasmic binding protein-like II"/>
    <property type="match status" value="1"/>
</dbReference>
<dbReference type="Proteomes" id="UP000554144">
    <property type="component" value="Unassembled WGS sequence"/>
</dbReference>
<reference evidence="3 4" key="1">
    <citation type="submission" date="2020-07" db="EMBL/GenBank/DDBJ databases">
        <title>Taxonomic revisions and descriptions of new bacterial species based on genomic comparisons in the high-G+C-content subgroup of the family Alcaligenaceae.</title>
        <authorList>
            <person name="Szabo A."/>
            <person name="Felfoldi T."/>
        </authorList>
    </citation>
    <scope>NUCLEOTIDE SEQUENCE [LARGE SCALE GENOMIC DNA]</scope>
    <source>
        <strain evidence="3 4">DSM 25667</strain>
    </source>
</reference>
<keyword evidence="4" id="KW-1185">Reference proteome</keyword>
<proteinExistence type="inferred from homology"/>
<dbReference type="PIRSF" id="PIRSF017082">
    <property type="entry name" value="YflP"/>
    <property type="match status" value="1"/>
</dbReference>
<protein>
    <submittedName>
        <fullName evidence="3">Tripartite tricarboxylate transporter substrate binding protein</fullName>
    </submittedName>
</protein>
<dbReference type="Gene3D" id="3.40.190.10">
    <property type="entry name" value="Periplasmic binding protein-like II"/>
    <property type="match status" value="1"/>
</dbReference>
<organism evidence="3 4">
    <name type="scientific">Pollutimonas harenae</name>
    <dbReference type="NCBI Taxonomy" id="657015"/>
    <lineage>
        <taxon>Bacteria</taxon>
        <taxon>Pseudomonadati</taxon>
        <taxon>Pseudomonadota</taxon>
        <taxon>Betaproteobacteria</taxon>
        <taxon>Burkholderiales</taxon>
        <taxon>Alcaligenaceae</taxon>
        <taxon>Pollutimonas</taxon>
    </lineage>
</organism>
<dbReference type="PANTHER" id="PTHR42928:SF5">
    <property type="entry name" value="BLR1237 PROTEIN"/>
    <property type="match status" value="1"/>
</dbReference>
<gene>
    <name evidence="3" type="ORF">H0A62_14260</name>
</gene>
<evidence type="ECO:0000256" key="2">
    <source>
        <dbReference type="SAM" id="SignalP"/>
    </source>
</evidence>
<feature type="chain" id="PRO_5032411711" evidence="2">
    <location>
        <begin position="27"/>
        <end position="326"/>
    </location>
</feature>
<feature type="signal peptide" evidence="2">
    <location>
        <begin position="1"/>
        <end position="26"/>
    </location>
</feature>
<comment type="caution">
    <text evidence="3">The sequence shown here is derived from an EMBL/GenBank/DDBJ whole genome shotgun (WGS) entry which is preliminary data.</text>
</comment>
<keyword evidence="2" id="KW-0732">Signal</keyword>
<dbReference type="EMBL" id="JACCEV010000004">
    <property type="protein sequence ID" value="NYT86771.1"/>
    <property type="molecule type" value="Genomic_DNA"/>
</dbReference>
<sequence>MRKTILLSRLIGASLALLLSANTVLAAGYPAKPITMIVPFSAGGATDQLGRYLGQRLSDKLGQPVIIENKPGAGTVVAAAHVAKSAPDGYTLFLSGSSGLTLNPAIRSQLPYDPLQSYAFISHVAFMDLLLLGNSQTQEKSLEEVVQTAKANPQALSYGSFGVGSTAHFAGEMLKDAKGAKIMHIPFNGSSQNLTALIGNQMPLAVDTIVASLPHIRAGTLHPIALLSAERSALLPDVPTVAEMGSPGFEIMSWFAVVAPAGLPDDIRQTLDDSFREIVSEPETRDKLLSMGLTPGYASGDQLQEMVKKELPLMKRIAQSANIQVQ</sequence>
<accession>A0A853GWP6</accession>
<evidence type="ECO:0000313" key="3">
    <source>
        <dbReference type="EMBL" id="NYT86771.1"/>
    </source>
</evidence>
<dbReference type="PANTHER" id="PTHR42928">
    <property type="entry name" value="TRICARBOXYLATE-BINDING PROTEIN"/>
    <property type="match status" value="1"/>
</dbReference>
<dbReference type="InterPro" id="IPR042100">
    <property type="entry name" value="Bug_dom1"/>
</dbReference>